<dbReference type="GO" id="GO:0003677">
    <property type="term" value="F:DNA binding"/>
    <property type="evidence" value="ECO:0007669"/>
    <property type="project" value="InterPro"/>
</dbReference>
<dbReference type="RefSeq" id="WP_185608136.1">
    <property type="nucleotide sequence ID" value="NZ_JAARZO010000005.1"/>
</dbReference>
<evidence type="ECO:0000313" key="2">
    <source>
        <dbReference type="Proteomes" id="UP000558070"/>
    </source>
</evidence>
<dbReference type="SUPFAM" id="SSF47413">
    <property type="entry name" value="lambda repressor-like DNA-binding domains"/>
    <property type="match status" value="1"/>
</dbReference>
<accession>A0A7X0ZJP8</accession>
<gene>
    <name evidence="1" type="ORF">HCB47_13160</name>
</gene>
<reference evidence="1 2" key="1">
    <citation type="submission" date="2020-03" db="EMBL/GenBank/DDBJ databases">
        <title>Soil Listeria distribution.</title>
        <authorList>
            <person name="Liao J."/>
            <person name="Wiedmann M."/>
        </authorList>
    </citation>
    <scope>NUCLEOTIDE SEQUENCE [LARGE SCALE GENOMIC DNA]</scope>
    <source>
        <strain evidence="1 2">FSL L7-0072</strain>
    </source>
</reference>
<protein>
    <recommendedName>
        <fullName evidence="3">HTH cro/C1-type domain-containing protein</fullName>
    </recommendedName>
</protein>
<sequence>MSNINNGREVVLDFLEKNNITHQDLATAYGKKRSLVTSILNGSVTGTSANLFILELIRDYKIRGAKEGE</sequence>
<dbReference type="EMBL" id="JAARZO010000005">
    <property type="protein sequence ID" value="MBC2288564.1"/>
    <property type="molecule type" value="Genomic_DNA"/>
</dbReference>
<evidence type="ECO:0000313" key="1">
    <source>
        <dbReference type="EMBL" id="MBC2288564.1"/>
    </source>
</evidence>
<comment type="caution">
    <text evidence="1">The sequence shown here is derived from an EMBL/GenBank/DDBJ whole genome shotgun (WGS) entry which is preliminary data.</text>
</comment>
<evidence type="ECO:0008006" key="3">
    <source>
        <dbReference type="Google" id="ProtNLM"/>
    </source>
</evidence>
<dbReference type="InterPro" id="IPR010982">
    <property type="entry name" value="Lambda_DNA-bd_dom_sf"/>
</dbReference>
<name>A0A7X0ZJP8_9LIST</name>
<organism evidence="1 2">
    <name type="scientific">Listeria farberi</name>
    <dbReference type="NCBI Taxonomy" id="2713500"/>
    <lineage>
        <taxon>Bacteria</taxon>
        <taxon>Bacillati</taxon>
        <taxon>Bacillota</taxon>
        <taxon>Bacilli</taxon>
        <taxon>Bacillales</taxon>
        <taxon>Listeriaceae</taxon>
        <taxon>Listeria</taxon>
    </lineage>
</organism>
<dbReference type="Proteomes" id="UP000558070">
    <property type="component" value="Unassembled WGS sequence"/>
</dbReference>
<proteinExistence type="predicted"/>
<dbReference type="AlphaFoldDB" id="A0A7X0ZJP8"/>